<sequence>MHIFVSLCGIFWLLAVATSSVTQDGSKGCLSASYCESDECCLSQFQLKGKRQLILPSMWGTCTKMGVENSPCFVSGSKERGHYHVMRCPCGTGYACKGTGVFEVPMGETGVCEKV</sequence>
<feature type="signal peptide" evidence="1">
    <location>
        <begin position="1"/>
        <end position="19"/>
    </location>
</feature>
<protein>
    <submittedName>
        <fullName evidence="3">Uncharacterized protein LOC106157733</fullName>
    </submittedName>
</protein>
<accession>A0A1S3HV40</accession>
<dbReference type="KEGG" id="lak:106157733"/>
<name>A0A1S3HV40_LINAN</name>
<dbReference type="Gene3D" id="2.10.80.10">
    <property type="entry name" value="Lipase, subunit A"/>
    <property type="match status" value="1"/>
</dbReference>
<keyword evidence="2" id="KW-1185">Reference proteome</keyword>
<dbReference type="InParanoid" id="A0A1S3HV40"/>
<evidence type="ECO:0000256" key="1">
    <source>
        <dbReference type="SAM" id="SignalP"/>
    </source>
</evidence>
<gene>
    <name evidence="3" type="primary">LOC106157733</name>
</gene>
<proteinExistence type="predicted"/>
<evidence type="ECO:0000313" key="3">
    <source>
        <dbReference type="RefSeq" id="XP_013388924.1"/>
    </source>
</evidence>
<evidence type="ECO:0000313" key="2">
    <source>
        <dbReference type="Proteomes" id="UP000085678"/>
    </source>
</evidence>
<dbReference type="OrthoDB" id="6428169at2759"/>
<organism evidence="2 3">
    <name type="scientific">Lingula anatina</name>
    <name type="common">Brachiopod</name>
    <name type="synonym">Lingula unguis</name>
    <dbReference type="NCBI Taxonomy" id="7574"/>
    <lineage>
        <taxon>Eukaryota</taxon>
        <taxon>Metazoa</taxon>
        <taxon>Spiralia</taxon>
        <taxon>Lophotrochozoa</taxon>
        <taxon>Brachiopoda</taxon>
        <taxon>Linguliformea</taxon>
        <taxon>Lingulata</taxon>
        <taxon>Lingulida</taxon>
        <taxon>Linguloidea</taxon>
        <taxon>Lingulidae</taxon>
        <taxon>Lingula</taxon>
    </lineage>
</organism>
<reference evidence="3" key="1">
    <citation type="submission" date="2025-08" db="UniProtKB">
        <authorList>
            <consortium name="RefSeq"/>
        </authorList>
    </citation>
    <scope>IDENTIFICATION</scope>
    <source>
        <tissue evidence="3">Gonads</tissue>
    </source>
</reference>
<dbReference type="AlphaFoldDB" id="A0A1S3HV40"/>
<dbReference type="RefSeq" id="XP_013388924.1">
    <property type="nucleotide sequence ID" value="XM_013533470.1"/>
</dbReference>
<keyword evidence="1" id="KW-0732">Signal</keyword>
<feature type="chain" id="PRO_5010215504" evidence="1">
    <location>
        <begin position="20"/>
        <end position="115"/>
    </location>
</feature>
<dbReference type="Proteomes" id="UP000085678">
    <property type="component" value="Unplaced"/>
</dbReference>
<dbReference type="GeneID" id="106157733"/>
<dbReference type="STRING" id="7574.A0A1S3HV40"/>